<reference evidence="3 4" key="1">
    <citation type="submission" date="2017-02" db="EMBL/GenBank/DDBJ databases">
        <authorList>
            <person name="Peterson S.W."/>
        </authorList>
    </citation>
    <scope>NUCLEOTIDE SEQUENCE [LARGE SCALE GENOMIC DNA]</scope>
    <source>
        <strain evidence="3 4">DSM 45154</strain>
    </source>
</reference>
<feature type="region of interest" description="Disordered" evidence="1">
    <location>
        <begin position="17"/>
        <end position="54"/>
    </location>
</feature>
<evidence type="ECO:0000256" key="1">
    <source>
        <dbReference type="SAM" id="MobiDB-lite"/>
    </source>
</evidence>
<evidence type="ECO:0000259" key="2">
    <source>
        <dbReference type="Pfam" id="PF04149"/>
    </source>
</evidence>
<evidence type="ECO:0000313" key="4">
    <source>
        <dbReference type="Proteomes" id="UP000190637"/>
    </source>
</evidence>
<dbReference type="Proteomes" id="UP000190637">
    <property type="component" value="Unassembled WGS sequence"/>
</dbReference>
<gene>
    <name evidence="3" type="ORF">SAMN02745673_01964</name>
</gene>
<organism evidence="3 4">
    <name type="scientific">Marinactinospora thermotolerans DSM 45154</name>
    <dbReference type="NCBI Taxonomy" id="1122192"/>
    <lineage>
        <taxon>Bacteria</taxon>
        <taxon>Bacillati</taxon>
        <taxon>Actinomycetota</taxon>
        <taxon>Actinomycetes</taxon>
        <taxon>Streptosporangiales</taxon>
        <taxon>Nocardiopsidaceae</taxon>
        <taxon>Marinactinospora</taxon>
    </lineage>
</organism>
<sequence length="74" mass="7974">MSDPLFLTSSHSANVDNRVEAAFPGSGRSTRPEAPAKSRHSAPVRDSEGFGRGRPAVVPAEWAVFLRDVRGELL</sequence>
<name>A0A1T4PRL0_9ACTN</name>
<dbReference type="InterPro" id="IPR007278">
    <property type="entry name" value="DUF397"/>
</dbReference>
<evidence type="ECO:0000313" key="3">
    <source>
        <dbReference type="EMBL" id="SJZ94274.1"/>
    </source>
</evidence>
<proteinExistence type="predicted"/>
<keyword evidence="4" id="KW-1185">Reference proteome</keyword>
<dbReference type="AlphaFoldDB" id="A0A1T4PRL0"/>
<dbReference type="RefSeq" id="WP_078761282.1">
    <property type="nucleotide sequence ID" value="NZ_FUWS01000004.1"/>
</dbReference>
<dbReference type="EMBL" id="FUWS01000004">
    <property type="protein sequence ID" value="SJZ94274.1"/>
    <property type="molecule type" value="Genomic_DNA"/>
</dbReference>
<protein>
    <recommendedName>
        <fullName evidence="2">DUF397 domain-containing protein</fullName>
    </recommendedName>
</protein>
<dbReference type="Pfam" id="PF04149">
    <property type="entry name" value="DUF397"/>
    <property type="match status" value="1"/>
</dbReference>
<accession>A0A1T4PRL0</accession>
<feature type="domain" description="DUF397" evidence="2">
    <location>
        <begin position="8"/>
        <end position="70"/>
    </location>
</feature>